<comment type="caution">
    <text evidence="2">The sequence shown here is derived from an EMBL/GenBank/DDBJ whole genome shotgun (WGS) entry which is preliminary data.</text>
</comment>
<reference evidence="2 3" key="1">
    <citation type="submission" date="2018-04" db="EMBL/GenBank/DDBJ databases">
        <title>Novel Campyloabacter and Helicobacter Species and Strains.</title>
        <authorList>
            <person name="Mannion A.J."/>
            <person name="Shen Z."/>
            <person name="Fox J.G."/>
        </authorList>
    </citation>
    <scope>NUCLEOTIDE SEQUENCE [LARGE SCALE GENOMIC DNA]</scope>
    <source>
        <strain evidence="2 3">MIT 99-5101</strain>
    </source>
</reference>
<keyword evidence="3" id="KW-1185">Reference proteome</keyword>
<dbReference type="AlphaFoldDB" id="A0A3D8IH12"/>
<dbReference type="EMBL" id="NXLS01000001">
    <property type="protein sequence ID" value="RDU64492.1"/>
    <property type="molecule type" value="Genomic_DNA"/>
</dbReference>
<keyword evidence="1" id="KW-0472">Membrane</keyword>
<evidence type="ECO:0000256" key="1">
    <source>
        <dbReference type="SAM" id="Phobius"/>
    </source>
</evidence>
<organism evidence="2 3">
    <name type="scientific">Helicobacter ganmani</name>
    <dbReference type="NCBI Taxonomy" id="60246"/>
    <lineage>
        <taxon>Bacteria</taxon>
        <taxon>Pseudomonadati</taxon>
        <taxon>Campylobacterota</taxon>
        <taxon>Epsilonproteobacteria</taxon>
        <taxon>Campylobacterales</taxon>
        <taxon>Helicobacteraceae</taxon>
        <taxon>Helicobacter</taxon>
    </lineage>
</organism>
<keyword evidence="1" id="KW-0812">Transmembrane</keyword>
<evidence type="ECO:0000313" key="2">
    <source>
        <dbReference type="EMBL" id="RDU64492.1"/>
    </source>
</evidence>
<sequence length="161" mass="18866">MQVRVLIGIFSFLTCILLFVLIRNYIDAMNVYSLPKVNPYELAQFDDNKTKPLEMPDWLDRLSGQDEREFIYPASELQVKLLFADELKQSSKEIFRVSVGVINDYQFFCINQVLGAYNIEYSYYKIGESISLVVATEDENYLRSVLEKLRHYEINYTLSKS</sequence>
<keyword evidence="1" id="KW-1133">Transmembrane helix</keyword>
<dbReference type="RefSeq" id="WP_115550827.1">
    <property type="nucleotide sequence ID" value="NZ_CAONBV010000055.1"/>
</dbReference>
<name>A0A3D8IH12_9HELI</name>
<proteinExistence type="predicted"/>
<dbReference type="OrthoDB" id="5323138at2"/>
<feature type="transmembrane region" description="Helical" evidence="1">
    <location>
        <begin position="6"/>
        <end position="26"/>
    </location>
</feature>
<protein>
    <recommendedName>
        <fullName evidence="4">Periplasmic protein</fullName>
    </recommendedName>
</protein>
<evidence type="ECO:0000313" key="3">
    <source>
        <dbReference type="Proteomes" id="UP000256650"/>
    </source>
</evidence>
<evidence type="ECO:0008006" key="4">
    <source>
        <dbReference type="Google" id="ProtNLM"/>
    </source>
</evidence>
<gene>
    <name evidence="2" type="ORF">CQA43_01435</name>
</gene>
<accession>A0A3D8IH12</accession>
<dbReference type="GeneID" id="82534953"/>
<dbReference type="Proteomes" id="UP000256650">
    <property type="component" value="Unassembled WGS sequence"/>
</dbReference>